<proteinExistence type="predicted"/>
<dbReference type="Proteomes" id="UP001431429">
    <property type="component" value="Unassembled WGS sequence"/>
</dbReference>
<keyword evidence="2" id="KW-1185">Reference proteome</keyword>
<organism evidence="1 2">
    <name type="scientific">Streptomyces albipurpureus</name>
    <dbReference type="NCBI Taxonomy" id="2897419"/>
    <lineage>
        <taxon>Bacteria</taxon>
        <taxon>Bacillati</taxon>
        <taxon>Actinomycetota</taxon>
        <taxon>Actinomycetes</taxon>
        <taxon>Kitasatosporales</taxon>
        <taxon>Streptomycetaceae</taxon>
        <taxon>Streptomyces</taxon>
    </lineage>
</organism>
<sequence length="50" mass="5270">MGEDRMNGDGIEAGQIRTAVAGHERRRAWAEAEAVLGAVLGAPEVQRIGP</sequence>
<dbReference type="RefSeq" id="WP_250918443.1">
    <property type="nucleotide sequence ID" value="NZ_JAMQAW010000007.1"/>
</dbReference>
<reference evidence="1" key="1">
    <citation type="submission" date="2022-06" db="EMBL/GenBank/DDBJ databases">
        <title>Genome public.</title>
        <authorList>
            <person name="Sun Q."/>
        </authorList>
    </citation>
    <scope>NUCLEOTIDE SEQUENCE</scope>
    <source>
        <strain evidence="1">CWNU-1</strain>
    </source>
</reference>
<protein>
    <submittedName>
        <fullName evidence="1">Uncharacterized protein</fullName>
    </submittedName>
</protein>
<dbReference type="EMBL" id="JAMQAW010000007">
    <property type="protein sequence ID" value="MCM2388084.1"/>
    <property type="molecule type" value="Genomic_DNA"/>
</dbReference>
<evidence type="ECO:0000313" key="2">
    <source>
        <dbReference type="Proteomes" id="UP001431429"/>
    </source>
</evidence>
<name>A0ABT0UHF9_9ACTN</name>
<evidence type="ECO:0000313" key="1">
    <source>
        <dbReference type="EMBL" id="MCM2388084.1"/>
    </source>
</evidence>
<gene>
    <name evidence="1" type="ORF">NBG84_07095</name>
</gene>
<comment type="caution">
    <text evidence="1">The sequence shown here is derived from an EMBL/GenBank/DDBJ whole genome shotgun (WGS) entry which is preliminary data.</text>
</comment>
<accession>A0ABT0UHF9</accession>